<protein>
    <submittedName>
        <fullName evidence="1">Type II toxin-antitoxin system HigB family toxin</fullName>
    </submittedName>
</protein>
<dbReference type="OrthoDB" id="9799912at2"/>
<dbReference type="GO" id="GO:0003723">
    <property type="term" value="F:RNA binding"/>
    <property type="evidence" value="ECO:0007669"/>
    <property type="project" value="InterPro"/>
</dbReference>
<dbReference type="GO" id="GO:0004519">
    <property type="term" value="F:endonuclease activity"/>
    <property type="evidence" value="ECO:0007669"/>
    <property type="project" value="InterPro"/>
</dbReference>
<dbReference type="Pfam" id="PF09907">
    <property type="entry name" value="HigB_toxin"/>
    <property type="match status" value="1"/>
</dbReference>
<sequence>MHIISRKKITGFCEKHPKSSEVLNRWYRIVKTEVFRSPADVKNIFPSADQVGNLWVFNVGGNKYRLIAFIRYQMKRLFIRDILTHKEYDKEKWKEDEWYRDMKK</sequence>
<dbReference type="AlphaFoldDB" id="A0A401G347"/>
<evidence type="ECO:0000313" key="1">
    <source>
        <dbReference type="EMBL" id="GBC63613.1"/>
    </source>
</evidence>
<comment type="caution">
    <text evidence="1">The sequence shown here is derived from an EMBL/GenBank/DDBJ whole genome shotgun (WGS) entry which is preliminary data.</text>
</comment>
<dbReference type="EMBL" id="BEXT01000001">
    <property type="protein sequence ID" value="GBC63613.1"/>
    <property type="molecule type" value="Genomic_DNA"/>
</dbReference>
<reference evidence="2" key="1">
    <citation type="submission" date="2017-11" db="EMBL/GenBank/DDBJ databases">
        <authorList>
            <person name="Watanabe M."/>
            <person name="Kojima H."/>
        </authorList>
    </citation>
    <scope>NUCLEOTIDE SEQUENCE [LARGE SCALE GENOMIC DNA]</scope>
    <source>
        <strain evidence="2">Tokyo 01</strain>
    </source>
</reference>
<name>A0A401G347_9BACT</name>
<organism evidence="1 2">
    <name type="scientific">Desulfonema ishimotonii</name>
    <dbReference type="NCBI Taxonomy" id="45657"/>
    <lineage>
        <taxon>Bacteria</taxon>
        <taxon>Pseudomonadati</taxon>
        <taxon>Thermodesulfobacteriota</taxon>
        <taxon>Desulfobacteria</taxon>
        <taxon>Desulfobacterales</taxon>
        <taxon>Desulfococcaceae</taxon>
        <taxon>Desulfonema</taxon>
    </lineage>
</organism>
<gene>
    <name evidence="1" type="ORF">DENIS_4611</name>
</gene>
<dbReference type="Proteomes" id="UP000288096">
    <property type="component" value="Unassembled WGS sequence"/>
</dbReference>
<keyword evidence="2" id="KW-1185">Reference proteome</keyword>
<proteinExistence type="predicted"/>
<dbReference type="RefSeq" id="WP_124330663.1">
    <property type="nucleotide sequence ID" value="NZ_BEXT01000001.1"/>
</dbReference>
<accession>A0A401G347</accession>
<dbReference type="InterPro" id="IPR018669">
    <property type="entry name" value="Toxin_HigB"/>
</dbReference>
<reference evidence="2" key="2">
    <citation type="submission" date="2019-01" db="EMBL/GenBank/DDBJ databases">
        <title>Genome sequence of Desulfonema ishimotonii strain Tokyo 01.</title>
        <authorList>
            <person name="Fukui M."/>
        </authorList>
    </citation>
    <scope>NUCLEOTIDE SEQUENCE [LARGE SCALE GENOMIC DNA]</scope>
    <source>
        <strain evidence="2">Tokyo 01</strain>
    </source>
</reference>
<dbReference type="GO" id="GO:0110001">
    <property type="term" value="C:toxin-antitoxin complex"/>
    <property type="evidence" value="ECO:0007669"/>
    <property type="project" value="InterPro"/>
</dbReference>
<evidence type="ECO:0000313" key="2">
    <source>
        <dbReference type="Proteomes" id="UP000288096"/>
    </source>
</evidence>